<sequence length="122" mass="13618">MVPYSIHRDRLELSITRALLKQFSTAWECFHIGAILLFYSGLRAHTPVSSEQADAVRRAMLEKWGTLLRSSVSLMKQISVLSSSFPIVLTHSSLLGGELLGAELSCCRASFRANSLHSKHCW</sequence>
<gene>
    <name evidence="1" type="ORF">EYF80_019141</name>
</gene>
<dbReference type="AlphaFoldDB" id="A0A4Z2I096"/>
<reference evidence="1 2" key="1">
    <citation type="submission" date="2019-03" db="EMBL/GenBank/DDBJ databases">
        <title>First draft genome of Liparis tanakae, snailfish: a comprehensive survey of snailfish specific genes.</title>
        <authorList>
            <person name="Kim W."/>
            <person name="Song I."/>
            <person name="Jeong J.-H."/>
            <person name="Kim D."/>
            <person name="Kim S."/>
            <person name="Ryu S."/>
            <person name="Song J.Y."/>
            <person name="Lee S.K."/>
        </authorList>
    </citation>
    <scope>NUCLEOTIDE SEQUENCE [LARGE SCALE GENOMIC DNA]</scope>
    <source>
        <tissue evidence="1">Muscle</tissue>
    </source>
</reference>
<dbReference type="EMBL" id="SRLO01000160">
    <property type="protein sequence ID" value="TNN70704.1"/>
    <property type="molecule type" value="Genomic_DNA"/>
</dbReference>
<evidence type="ECO:0000313" key="2">
    <source>
        <dbReference type="Proteomes" id="UP000314294"/>
    </source>
</evidence>
<organism evidence="1 2">
    <name type="scientific">Liparis tanakae</name>
    <name type="common">Tanaka's snailfish</name>
    <dbReference type="NCBI Taxonomy" id="230148"/>
    <lineage>
        <taxon>Eukaryota</taxon>
        <taxon>Metazoa</taxon>
        <taxon>Chordata</taxon>
        <taxon>Craniata</taxon>
        <taxon>Vertebrata</taxon>
        <taxon>Euteleostomi</taxon>
        <taxon>Actinopterygii</taxon>
        <taxon>Neopterygii</taxon>
        <taxon>Teleostei</taxon>
        <taxon>Neoteleostei</taxon>
        <taxon>Acanthomorphata</taxon>
        <taxon>Eupercaria</taxon>
        <taxon>Perciformes</taxon>
        <taxon>Cottioidei</taxon>
        <taxon>Cottales</taxon>
        <taxon>Liparidae</taxon>
        <taxon>Liparis</taxon>
    </lineage>
</organism>
<protein>
    <submittedName>
        <fullName evidence="1">Uncharacterized protein</fullName>
    </submittedName>
</protein>
<keyword evidence="2" id="KW-1185">Reference proteome</keyword>
<evidence type="ECO:0000313" key="1">
    <source>
        <dbReference type="EMBL" id="TNN70704.1"/>
    </source>
</evidence>
<name>A0A4Z2I096_9TELE</name>
<dbReference type="Proteomes" id="UP000314294">
    <property type="component" value="Unassembled WGS sequence"/>
</dbReference>
<proteinExistence type="predicted"/>
<accession>A0A4Z2I096</accession>
<comment type="caution">
    <text evidence="1">The sequence shown here is derived from an EMBL/GenBank/DDBJ whole genome shotgun (WGS) entry which is preliminary data.</text>
</comment>